<protein>
    <submittedName>
        <fullName evidence="1">Uncharacterized protein</fullName>
    </submittedName>
</protein>
<evidence type="ECO:0000313" key="1">
    <source>
        <dbReference type="EMBL" id="CAB4126483.1"/>
    </source>
</evidence>
<name>A0A6J5KZV9_9CAUD</name>
<sequence length="219" mass="25524">MTTTNNISPVFISSLEQIMLSAWIDMEADKDYTRLIVSGEPTGEELADAWVKIYSKYLRLINRQESERYCRETSDAESLKMKIMDVQRLVTAAEIMLNGNMAQWLNDGYVSALIECLQAWGFDIDELTEKSLKRVEMQLKADEVQLKMLEAEDKSLTPALSKGEGDSIREDYLQMLIQIEDHVKIRFRPEDTNVFEFAVRYGQYREYCNQLKQLQEKHK</sequence>
<reference evidence="1" key="1">
    <citation type="submission" date="2020-04" db="EMBL/GenBank/DDBJ databases">
        <authorList>
            <person name="Chiriac C."/>
            <person name="Salcher M."/>
            <person name="Ghai R."/>
            <person name="Kavagutti S V."/>
        </authorList>
    </citation>
    <scope>NUCLEOTIDE SEQUENCE</scope>
</reference>
<organism evidence="1">
    <name type="scientific">uncultured Caudovirales phage</name>
    <dbReference type="NCBI Taxonomy" id="2100421"/>
    <lineage>
        <taxon>Viruses</taxon>
        <taxon>Duplodnaviria</taxon>
        <taxon>Heunggongvirae</taxon>
        <taxon>Uroviricota</taxon>
        <taxon>Caudoviricetes</taxon>
        <taxon>Peduoviridae</taxon>
        <taxon>Maltschvirus</taxon>
        <taxon>Maltschvirus maltsch</taxon>
    </lineage>
</organism>
<dbReference type="EMBL" id="LR796196">
    <property type="protein sequence ID" value="CAB4126483.1"/>
    <property type="molecule type" value="Genomic_DNA"/>
</dbReference>
<proteinExistence type="predicted"/>
<accession>A0A6J5KZV9</accession>
<gene>
    <name evidence="1" type="ORF">UFOVP74_37</name>
</gene>